<feature type="domain" description="GFO/IDH/MocA-like oxidoreductase" evidence="3">
    <location>
        <begin position="134"/>
        <end position="247"/>
    </location>
</feature>
<name>A0ABT1PPN0_9ACTN</name>
<dbReference type="InterPro" id="IPR000683">
    <property type="entry name" value="Gfo/Idh/MocA-like_OxRdtase_N"/>
</dbReference>
<reference evidence="4" key="1">
    <citation type="submission" date="2022-06" db="EMBL/GenBank/DDBJ databases">
        <title>Draft genome sequence of Streptomyces sp. RB6PN25 isolated from peat swamp forest in Thailand.</title>
        <authorList>
            <person name="Duangmal K."/>
            <person name="Klaysubun C."/>
        </authorList>
    </citation>
    <scope>NUCLEOTIDE SEQUENCE</scope>
    <source>
        <strain evidence="4">RB6PN25</strain>
    </source>
</reference>
<proteinExistence type="predicted"/>
<organism evidence="4 5">
    <name type="scientific">Streptomyces humicola</name>
    <dbReference type="NCBI Taxonomy" id="2953240"/>
    <lineage>
        <taxon>Bacteria</taxon>
        <taxon>Bacillati</taxon>
        <taxon>Actinomycetota</taxon>
        <taxon>Actinomycetes</taxon>
        <taxon>Kitasatosporales</taxon>
        <taxon>Streptomycetaceae</taxon>
        <taxon>Streptomyces</taxon>
    </lineage>
</organism>
<dbReference type="Pfam" id="PF22725">
    <property type="entry name" value="GFO_IDH_MocA_C3"/>
    <property type="match status" value="1"/>
</dbReference>
<dbReference type="SUPFAM" id="SSF55347">
    <property type="entry name" value="Glyceraldehyde-3-phosphate dehydrogenase-like, C-terminal domain"/>
    <property type="match status" value="1"/>
</dbReference>
<dbReference type="Gene3D" id="3.40.50.720">
    <property type="entry name" value="NAD(P)-binding Rossmann-like Domain"/>
    <property type="match status" value="1"/>
</dbReference>
<dbReference type="SUPFAM" id="SSF51735">
    <property type="entry name" value="NAD(P)-binding Rossmann-fold domains"/>
    <property type="match status" value="1"/>
</dbReference>
<dbReference type="Pfam" id="PF14100">
    <property type="entry name" value="DUF6807"/>
    <property type="match status" value="1"/>
</dbReference>
<dbReference type="Pfam" id="PF01408">
    <property type="entry name" value="GFO_IDH_MocA"/>
    <property type="match status" value="1"/>
</dbReference>
<dbReference type="InterPro" id="IPR055170">
    <property type="entry name" value="GFO_IDH_MocA-like_dom"/>
</dbReference>
<feature type="domain" description="Gfo/Idh/MocA-like oxidoreductase N-terminal" evidence="2">
    <location>
        <begin position="4"/>
        <end position="117"/>
    </location>
</feature>
<dbReference type="PANTHER" id="PTHR43249:SF1">
    <property type="entry name" value="D-GLUCOSIDE 3-DEHYDROGENASE"/>
    <property type="match status" value="1"/>
</dbReference>
<dbReference type="PANTHER" id="PTHR43249">
    <property type="entry name" value="UDP-N-ACETYL-2-AMINO-2-DEOXY-D-GLUCURONATE OXIDASE"/>
    <property type="match status" value="1"/>
</dbReference>
<dbReference type="Gene3D" id="3.30.360.10">
    <property type="entry name" value="Dihydrodipicolinate Reductase, domain 2"/>
    <property type="match status" value="1"/>
</dbReference>
<accession>A0ABT1PPN0</accession>
<comment type="caution">
    <text evidence="4">The sequence shown here is derived from an EMBL/GenBank/DDBJ whole genome shotgun (WGS) entry which is preliminary data.</text>
</comment>
<dbReference type="InterPro" id="IPR052515">
    <property type="entry name" value="Gfo/Idh/MocA_Oxidoreductase"/>
</dbReference>
<dbReference type="Proteomes" id="UP001057702">
    <property type="component" value="Unassembled WGS sequence"/>
</dbReference>
<evidence type="ECO:0000313" key="5">
    <source>
        <dbReference type="Proteomes" id="UP001057702"/>
    </source>
</evidence>
<keyword evidence="5" id="KW-1185">Reference proteome</keyword>
<feature type="region of interest" description="Disordered" evidence="1">
    <location>
        <begin position="344"/>
        <end position="379"/>
    </location>
</feature>
<evidence type="ECO:0000259" key="2">
    <source>
        <dbReference type="Pfam" id="PF01408"/>
    </source>
</evidence>
<gene>
    <name evidence="4" type="ORF">NGB36_03230</name>
</gene>
<sequence>METFRIAIVGTGGIAATHARNLAPLGGRAQLVAAADIDAGRLEDFCHRWKIPGRYHDLGALLAAERPDLVHLCTPPGLHKEQAAECLTAGVNVLCEKPPALSLADMDEIAAAEAAGGAHFATVFQQRFGSAAERLRGALASGALGRPLVAVCNTLWYRADDYFAVPWRGKWEVEGGGPTMGHGIHQFDLLLSVLGQWREVTAVAARQARPTDTEDLSCAIATFEGGAIATVTNSLLSPRETTYLRFDFEHATVEVEHLYGYEDDSWTVTPLPGREDEVRAAWAAGPAGRACGHGVQFAAVLDALEADDAPPVTLRQARDTLEFAAATYASAFGRRPVRRGEIGTGHPFHHRMNGDGAPWSGTPVPAPAPAPASAPGADGLGLLPDDVTSLRITAHGRELTRYVHRPWDGQLESPRPYFHPLHTLGGDRVSLYRPHDHVWHKGIAWSLPNVETENFWGGPTYRRGVGYAQYDNDGSMDHEAYEHVSLRDGVVRVAERLRWHTQGGAAWFTEQRRFAVTLLPGDADAWALVFESVMTNVRGRPTVIGSPTTEGRENAGYGGLFWRGPRSFTGGRVHTPDASGGDELMGVRAPWLAFTGSHDDHGRASTLAFVDAPGNDARNPQLPTKWFVRSTPFACVCPAPFFDEEITVGDGERLTRRYAVVIADGDRGRSGVEKLAQAGGEALGLLGHKWQQEWQQEWRMPGEQR</sequence>
<dbReference type="RefSeq" id="WP_255918475.1">
    <property type="nucleotide sequence ID" value="NZ_JANFNG010000001.1"/>
</dbReference>
<dbReference type="EMBL" id="JANFNG010000001">
    <property type="protein sequence ID" value="MCQ4079636.1"/>
    <property type="molecule type" value="Genomic_DNA"/>
</dbReference>
<evidence type="ECO:0000259" key="3">
    <source>
        <dbReference type="Pfam" id="PF22725"/>
    </source>
</evidence>
<dbReference type="InterPro" id="IPR029475">
    <property type="entry name" value="DUF6807"/>
</dbReference>
<protein>
    <submittedName>
        <fullName evidence="4">PmoA family protein</fullName>
    </submittedName>
</protein>
<evidence type="ECO:0000256" key="1">
    <source>
        <dbReference type="SAM" id="MobiDB-lite"/>
    </source>
</evidence>
<evidence type="ECO:0000313" key="4">
    <source>
        <dbReference type="EMBL" id="MCQ4079636.1"/>
    </source>
</evidence>
<dbReference type="InterPro" id="IPR036291">
    <property type="entry name" value="NAD(P)-bd_dom_sf"/>
</dbReference>